<protein>
    <submittedName>
        <fullName evidence="5">G/U mismatch-specific DNA glycosylase</fullName>
        <ecNumber evidence="5">3.2.2.28</ecNumber>
    </submittedName>
</protein>
<dbReference type="CDD" id="cd10028">
    <property type="entry name" value="UDG-F2_TDG_MUG"/>
    <property type="match status" value="1"/>
</dbReference>
<evidence type="ECO:0000256" key="3">
    <source>
        <dbReference type="ARBA" id="ARBA00023204"/>
    </source>
</evidence>
<accession>A0ABX1VFH3</accession>
<evidence type="ECO:0000256" key="2">
    <source>
        <dbReference type="ARBA" id="ARBA00022801"/>
    </source>
</evidence>
<organism evidence="5 6">
    <name type="scientific">Alienimonas chondri</name>
    <dbReference type="NCBI Taxonomy" id="2681879"/>
    <lineage>
        <taxon>Bacteria</taxon>
        <taxon>Pseudomonadati</taxon>
        <taxon>Planctomycetota</taxon>
        <taxon>Planctomycetia</taxon>
        <taxon>Planctomycetales</taxon>
        <taxon>Planctomycetaceae</taxon>
        <taxon>Alienimonas</taxon>
    </lineage>
</organism>
<dbReference type="SUPFAM" id="SSF52141">
    <property type="entry name" value="Uracil-DNA glycosylase-like"/>
    <property type="match status" value="1"/>
</dbReference>
<keyword evidence="6" id="KW-1185">Reference proteome</keyword>
<gene>
    <name evidence="5" type="primary">mug</name>
    <name evidence="5" type="ORF">LzC2_20910</name>
</gene>
<dbReference type="PANTHER" id="PTHR12159">
    <property type="entry name" value="G/T AND G/U MISMATCH-SPECIFIC DNA GLYCOSYLASE"/>
    <property type="match status" value="1"/>
</dbReference>
<keyword evidence="5" id="KW-0326">Glycosidase</keyword>
<dbReference type="InterPro" id="IPR005122">
    <property type="entry name" value="Uracil-DNA_glycosylase-like"/>
</dbReference>
<keyword evidence="1" id="KW-0227">DNA damage</keyword>
<evidence type="ECO:0000313" key="5">
    <source>
        <dbReference type="EMBL" id="NNJ26012.1"/>
    </source>
</evidence>
<sequence length="190" mass="20708">MTRFRVTKEQLAAAANGATPDVLAAGVRVLFCGINPSLYSVVVGHHFARPGNRFWPALYDGGFTPRLLHPSEDEELLSQGCGITNLAPRGTRRADELTREELIEGAEELASKVEEYGVRVVAFLGITAYRIAFDEPQATIGRQERTVGGAAVWVLPNPSGLNAHYQRPDFARLFAELREGTCAPASDRIS</sequence>
<dbReference type="Pfam" id="PF03167">
    <property type="entry name" value="UDG"/>
    <property type="match status" value="1"/>
</dbReference>
<comment type="caution">
    <text evidence="5">The sequence shown here is derived from an EMBL/GenBank/DDBJ whole genome shotgun (WGS) entry which is preliminary data.</text>
</comment>
<dbReference type="InterPro" id="IPR036895">
    <property type="entry name" value="Uracil-DNA_glycosylase-like_sf"/>
</dbReference>
<proteinExistence type="predicted"/>
<keyword evidence="2 5" id="KW-0378">Hydrolase</keyword>
<dbReference type="NCBIfam" id="NF007570">
    <property type="entry name" value="PRK10201.1"/>
    <property type="match status" value="1"/>
</dbReference>
<dbReference type="RefSeq" id="WP_171186609.1">
    <property type="nucleotide sequence ID" value="NZ_WTPX01000058.1"/>
</dbReference>
<evidence type="ECO:0000313" key="6">
    <source>
        <dbReference type="Proteomes" id="UP000609651"/>
    </source>
</evidence>
<dbReference type="SMART" id="SM00986">
    <property type="entry name" value="UDG"/>
    <property type="match status" value="1"/>
</dbReference>
<keyword evidence="3" id="KW-0234">DNA repair</keyword>
<reference evidence="5 6" key="1">
    <citation type="journal article" date="2020" name="Syst. Appl. Microbiol.">
        <title>Alienimonas chondri sp. nov., a novel planctomycete isolated from the biofilm of the red alga Chondrus crispus.</title>
        <authorList>
            <person name="Vitorino I."/>
            <person name="Albuquerque L."/>
            <person name="Wiegand S."/>
            <person name="Kallscheuer N."/>
            <person name="da Costa M.S."/>
            <person name="Lobo-da-Cunha A."/>
            <person name="Jogler C."/>
            <person name="Lage O.M."/>
        </authorList>
    </citation>
    <scope>NUCLEOTIDE SEQUENCE [LARGE SCALE GENOMIC DNA]</scope>
    <source>
        <strain evidence="5 6">LzC2</strain>
    </source>
</reference>
<evidence type="ECO:0000259" key="4">
    <source>
        <dbReference type="SMART" id="SM00986"/>
    </source>
</evidence>
<evidence type="ECO:0000256" key="1">
    <source>
        <dbReference type="ARBA" id="ARBA00022763"/>
    </source>
</evidence>
<dbReference type="Proteomes" id="UP000609651">
    <property type="component" value="Unassembled WGS sequence"/>
</dbReference>
<name>A0ABX1VFH3_9PLAN</name>
<dbReference type="EMBL" id="WTPX01000058">
    <property type="protein sequence ID" value="NNJ26012.1"/>
    <property type="molecule type" value="Genomic_DNA"/>
</dbReference>
<dbReference type="Gene3D" id="3.40.470.10">
    <property type="entry name" value="Uracil-DNA glycosylase-like domain"/>
    <property type="match status" value="1"/>
</dbReference>
<dbReference type="GO" id="GO:0016798">
    <property type="term" value="F:hydrolase activity, acting on glycosyl bonds"/>
    <property type="evidence" value="ECO:0007669"/>
    <property type="project" value="UniProtKB-KW"/>
</dbReference>
<feature type="domain" description="Uracil-DNA glycosylase-like" evidence="4">
    <location>
        <begin position="20"/>
        <end position="178"/>
    </location>
</feature>
<dbReference type="InterPro" id="IPR015637">
    <property type="entry name" value="MUG/TDG"/>
</dbReference>
<dbReference type="PANTHER" id="PTHR12159:SF9">
    <property type="entry name" value="G_T MISMATCH-SPECIFIC THYMINE DNA GLYCOSYLASE"/>
    <property type="match status" value="1"/>
</dbReference>
<dbReference type="SMART" id="SM00987">
    <property type="entry name" value="UreE_C"/>
    <property type="match status" value="1"/>
</dbReference>
<dbReference type="EC" id="3.2.2.28" evidence="5"/>